<accession>A0A182Q515</accession>
<feature type="compositionally biased region" description="Low complexity" evidence="1">
    <location>
        <begin position="13"/>
        <end position="27"/>
    </location>
</feature>
<evidence type="ECO:0000313" key="2">
    <source>
        <dbReference type="EnsemblMetazoa" id="AFAF003208-PA"/>
    </source>
</evidence>
<dbReference type="EMBL" id="AXCN02000973">
    <property type="status" value="NOT_ANNOTATED_CDS"/>
    <property type="molecule type" value="Genomic_DNA"/>
</dbReference>
<evidence type="ECO:0000313" key="3">
    <source>
        <dbReference type="Proteomes" id="UP000075886"/>
    </source>
</evidence>
<dbReference type="VEuPathDB" id="VectorBase:AFAF003208"/>
<reference evidence="3" key="1">
    <citation type="submission" date="2014-01" db="EMBL/GenBank/DDBJ databases">
        <title>The Genome Sequence of Anopheles farauti FAR1 (V2).</title>
        <authorList>
            <consortium name="The Broad Institute Genomics Platform"/>
            <person name="Neafsey D.E."/>
            <person name="Besansky N."/>
            <person name="Howell P."/>
            <person name="Walton C."/>
            <person name="Young S.K."/>
            <person name="Zeng Q."/>
            <person name="Gargeya S."/>
            <person name="Fitzgerald M."/>
            <person name="Haas B."/>
            <person name="Abouelleil A."/>
            <person name="Allen A.W."/>
            <person name="Alvarado L."/>
            <person name="Arachchi H.M."/>
            <person name="Berlin A.M."/>
            <person name="Chapman S.B."/>
            <person name="Gainer-Dewar J."/>
            <person name="Goldberg J."/>
            <person name="Griggs A."/>
            <person name="Gujja S."/>
            <person name="Hansen M."/>
            <person name="Howarth C."/>
            <person name="Imamovic A."/>
            <person name="Ireland A."/>
            <person name="Larimer J."/>
            <person name="McCowan C."/>
            <person name="Murphy C."/>
            <person name="Pearson M."/>
            <person name="Poon T.W."/>
            <person name="Priest M."/>
            <person name="Roberts A."/>
            <person name="Saif S."/>
            <person name="Shea T."/>
            <person name="Sisk P."/>
            <person name="Sykes S."/>
            <person name="Wortman J."/>
            <person name="Nusbaum C."/>
            <person name="Birren B."/>
        </authorList>
    </citation>
    <scope>NUCLEOTIDE SEQUENCE [LARGE SCALE GENOMIC DNA]</scope>
    <source>
        <strain evidence="3">FAR1</strain>
    </source>
</reference>
<proteinExistence type="predicted"/>
<feature type="compositionally biased region" description="Polar residues" evidence="1">
    <location>
        <begin position="35"/>
        <end position="48"/>
    </location>
</feature>
<organism evidence="2 3">
    <name type="scientific">Anopheles farauti</name>
    <dbReference type="NCBI Taxonomy" id="69004"/>
    <lineage>
        <taxon>Eukaryota</taxon>
        <taxon>Metazoa</taxon>
        <taxon>Ecdysozoa</taxon>
        <taxon>Arthropoda</taxon>
        <taxon>Hexapoda</taxon>
        <taxon>Insecta</taxon>
        <taxon>Pterygota</taxon>
        <taxon>Neoptera</taxon>
        <taxon>Endopterygota</taxon>
        <taxon>Diptera</taxon>
        <taxon>Nematocera</taxon>
        <taxon>Culicoidea</taxon>
        <taxon>Culicidae</taxon>
        <taxon>Anophelinae</taxon>
        <taxon>Anopheles</taxon>
    </lineage>
</organism>
<dbReference type="AlphaFoldDB" id="A0A182Q515"/>
<evidence type="ECO:0000256" key="1">
    <source>
        <dbReference type="SAM" id="MobiDB-lite"/>
    </source>
</evidence>
<dbReference type="Proteomes" id="UP000075886">
    <property type="component" value="Unassembled WGS sequence"/>
</dbReference>
<reference evidence="2" key="2">
    <citation type="submission" date="2020-05" db="UniProtKB">
        <authorList>
            <consortium name="EnsemblMetazoa"/>
        </authorList>
    </citation>
    <scope>IDENTIFICATION</scope>
    <source>
        <strain evidence="2">FAR1</strain>
    </source>
</reference>
<feature type="region of interest" description="Disordered" evidence="1">
    <location>
        <begin position="1"/>
        <end position="86"/>
    </location>
</feature>
<protein>
    <submittedName>
        <fullName evidence="2">Uncharacterized protein</fullName>
    </submittedName>
</protein>
<sequence>MKSFAPKTKRDTVVAPTTAATRPATNALSKAPASKSGSNTQQRKSQNAPRPAAAKQNRDQASKTPAAADKAPAAVSQQTPNPAKKV</sequence>
<dbReference type="EnsemblMetazoa" id="AFAF003208-RA">
    <property type="protein sequence ID" value="AFAF003208-PA"/>
    <property type="gene ID" value="AFAF003208"/>
</dbReference>
<feature type="compositionally biased region" description="Polar residues" evidence="1">
    <location>
        <begin position="75"/>
        <end position="86"/>
    </location>
</feature>
<feature type="compositionally biased region" description="Low complexity" evidence="1">
    <location>
        <begin position="62"/>
        <end position="74"/>
    </location>
</feature>
<keyword evidence="3" id="KW-1185">Reference proteome</keyword>
<name>A0A182Q515_9DIPT</name>